<dbReference type="PANTHER" id="PTHR30055:SF234">
    <property type="entry name" value="HTH-TYPE TRANSCRIPTIONAL REGULATOR BETI"/>
    <property type="match status" value="1"/>
</dbReference>
<dbReference type="EMBL" id="UINC01045703">
    <property type="protein sequence ID" value="SVB52777.1"/>
    <property type="molecule type" value="Genomic_DNA"/>
</dbReference>
<dbReference type="PROSITE" id="PS50977">
    <property type="entry name" value="HTH_TETR_2"/>
    <property type="match status" value="1"/>
</dbReference>
<reference evidence="5" key="1">
    <citation type="submission" date="2018-05" db="EMBL/GenBank/DDBJ databases">
        <authorList>
            <person name="Lanie J.A."/>
            <person name="Ng W.-L."/>
            <person name="Kazmierczak K.M."/>
            <person name="Andrzejewski T.M."/>
            <person name="Davidsen T.M."/>
            <person name="Wayne K.J."/>
            <person name="Tettelin H."/>
            <person name="Glass J.I."/>
            <person name="Rusch D."/>
            <person name="Podicherti R."/>
            <person name="Tsui H.-C.T."/>
            <person name="Winkler M.E."/>
        </authorList>
    </citation>
    <scope>NUCLEOTIDE SEQUENCE</scope>
</reference>
<sequence length="215" mass="24041">MDQRDILTRACELYVTGGSEAVSMRRLASDLGVTAPALYRHYDSKEQLLLDVVMEAFNLFSSYLTKALTGQTPAERLYLAGRGHLDFALQHPMLYEMLFIPAHALGVEDYPEQLTARLASLSQFYDDRVRECMEAGLLQTSDPHEVSLTLWGHAHGMVSIFLRGCHPMDEAQFRAAYWASCRRVMLGIATDAYPEAMTEAIEHATAEVAHTEVPS</sequence>
<dbReference type="GO" id="GO:0003700">
    <property type="term" value="F:DNA-binding transcription factor activity"/>
    <property type="evidence" value="ECO:0007669"/>
    <property type="project" value="TreeGrafter"/>
</dbReference>
<feature type="domain" description="HTH tetR-type" evidence="4">
    <location>
        <begin position="1"/>
        <end position="60"/>
    </location>
</feature>
<evidence type="ECO:0000313" key="5">
    <source>
        <dbReference type="EMBL" id="SVB52777.1"/>
    </source>
</evidence>
<dbReference type="AlphaFoldDB" id="A0A382ESG9"/>
<dbReference type="InterPro" id="IPR001647">
    <property type="entry name" value="HTH_TetR"/>
</dbReference>
<protein>
    <recommendedName>
        <fullName evidence="4">HTH tetR-type domain-containing protein</fullName>
    </recommendedName>
</protein>
<evidence type="ECO:0000256" key="2">
    <source>
        <dbReference type="ARBA" id="ARBA00023125"/>
    </source>
</evidence>
<keyword evidence="3" id="KW-0804">Transcription</keyword>
<evidence type="ECO:0000256" key="1">
    <source>
        <dbReference type="ARBA" id="ARBA00023015"/>
    </source>
</evidence>
<dbReference type="SUPFAM" id="SSF48498">
    <property type="entry name" value="Tetracyclin repressor-like, C-terminal domain"/>
    <property type="match status" value="1"/>
</dbReference>
<dbReference type="SUPFAM" id="SSF46689">
    <property type="entry name" value="Homeodomain-like"/>
    <property type="match status" value="1"/>
</dbReference>
<dbReference type="InterPro" id="IPR036271">
    <property type="entry name" value="Tet_transcr_reg_TetR-rel_C_sf"/>
</dbReference>
<dbReference type="InterPro" id="IPR009057">
    <property type="entry name" value="Homeodomain-like_sf"/>
</dbReference>
<keyword evidence="1" id="KW-0805">Transcription regulation</keyword>
<dbReference type="Gene3D" id="1.10.357.10">
    <property type="entry name" value="Tetracycline Repressor, domain 2"/>
    <property type="match status" value="1"/>
</dbReference>
<proteinExistence type="predicted"/>
<dbReference type="Pfam" id="PF00440">
    <property type="entry name" value="TetR_N"/>
    <property type="match status" value="1"/>
</dbReference>
<gene>
    <name evidence="5" type="ORF">METZ01_LOCUS205631</name>
</gene>
<name>A0A382ESG9_9ZZZZ</name>
<evidence type="ECO:0000256" key="3">
    <source>
        <dbReference type="ARBA" id="ARBA00023163"/>
    </source>
</evidence>
<dbReference type="PANTHER" id="PTHR30055">
    <property type="entry name" value="HTH-TYPE TRANSCRIPTIONAL REGULATOR RUTR"/>
    <property type="match status" value="1"/>
</dbReference>
<dbReference type="PRINTS" id="PR00455">
    <property type="entry name" value="HTHTETR"/>
</dbReference>
<organism evidence="5">
    <name type="scientific">marine metagenome</name>
    <dbReference type="NCBI Taxonomy" id="408172"/>
    <lineage>
        <taxon>unclassified sequences</taxon>
        <taxon>metagenomes</taxon>
        <taxon>ecological metagenomes</taxon>
    </lineage>
</organism>
<evidence type="ECO:0000259" key="4">
    <source>
        <dbReference type="PROSITE" id="PS50977"/>
    </source>
</evidence>
<dbReference type="Pfam" id="PF13305">
    <property type="entry name" value="TetR_C_33"/>
    <property type="match status" value="1"/>
</dbReference>
<keyword evidence="2" id="KW-0238">DNA-binding</keyword>
<dbReference type="GO" id="GO:0000976">
    <property type="term" value="F:transcription cis-regulatory region binding"/>
    <property type="evidence" value="ECO:0007669"/>
    <property type="project" value="TreeGrafter"/>
</dbReference>
<dbReference type="InterPro" id="IPR050109">
    <property type="entry name" value="HTH-type_TetR-like_transc_reg"/>
</dbReference>
<accession>A0A382ESG9</accession>
<dbReference type="InterPro" id="IPR025996">
    <property type="entry name" value="MT1864/Rv1816-like_C"/>
</dbReference>